<evidence type="ECO:0000313" key="2">
    <source>
        <dbReference type="EMBL" id="CAI4006110.1"/>
    </source>
</evidence>
<reference evidence="3" key="2">
    <citation type="submission" date="2024-04" db="EMBL/GenBank/DDBJ databases">
        <authorList>
            <person name="Chen Y."/>
            <person name="Shah S."/>
            <person name="Dougan E. K."/>
            <person name="Thang M."/>
            <person name="Chan C."/>
        </authorList>
    </citation>
    <scope>NUCLEOTIDE SEQUENCE [LARGE SCALE GENOMIC DNA]</scope>
</reference>
<feature type="compositionally biased region" description="Basic and acidic residues" evidence="1">
    <location>
        <begin position="1"/>
        <end position="62"/>
    </location>
</feature>
<accession>A0A9P1D975</accession>
<evidence type="ECO:0000313" key="3">
    <source>
        <dbReference type="EMBL" id="CAL1159485.1"/>
    </source>
</evidence>
<feature type="non-terminal residue" evidence="2">
    <location>
        <position position="1"/>
    </location>
</feature>
<evidence type="ECO:0000313" key="4">
    <source>
        <dbReference type="EMBL" id="CAL4793422.1"/>
    </source>
</evidence>
<evidence type="ECO:0000256" key="1">
    <source>
        <dbReference type="SAM" id="MobiDB-lite"/>
    </source>
</evidence>
<organism evidence="2">
    <name type="scientific">Cladocopium goreaui</name>
    <dbReference type="NCBI Taxonomy" id="2562237"/>
    <lineage>
        <taxon>Eukaryota</taxon>
        <taxon>Sar</taxon>
        <taxon>Alveolata</taxon>
        <taxon>Dinophyceae</taxon>
        <taxon>Suessiales</taxon>
        <taxon>Symbiodiniaceae</taxon>
        <taxon>Cladocopium</taxon>
    </lineage>
</organism>
<dbReference type="EMBL" id="CAMXCT010003767">
    <property type="protein sequence ID" value="CAI4006110.1"/>
    <property type="molecule type" value="Genomic_DNA"/>
</dbReference>
<gene>
    <name evidence="2" type="ORF">C1SCF055_LOCUS31776</name>
</gene>
<keyword evidence="5" id="KW-1185">Reference proteome</keyword>
<dbReference type="Proteomes" id="UP001152797">
    <property type="component" value="Unassembled WGS sequence"/>
</dbReference>
<evidence type="ECO:0000313" key="5">
    <source>
        <dbReference type="Proteomes" id="UP001152797"/>
    </source>
</evidence>
<proteinExistence type="predicted"/>
<dbReference type="EMBL" id="CAMXCT030003767">
    <property type="protein sequence ID" value="CAL4793422.1"/>
    <property type="molecule type" value="Genomic_DNA"/>
</dbReference>
<sequence length="104" mass="11560">REGRERRNAEASPRRQERQTSERPRRRDERAAAGERTEKLLEKIQGSREKRESKATKQEPNDVNKAPPFVATRAKAAPRRPATTTAPPPRPKGTAGAGTAARVP</sequence>
<dbReference type="EMBL" id="CAMXCT020003767">
    <property type="protein sequence ID" value="CAL1159485.1"/>
    <property type="molecule type" value="Genomic_DNA"/>
</dbReference>
<feature type="compositionally biased region" description="Low complexity" evidence="1">
    <location>
        <begin position="71"/>
        <end position="85"/>
    </location>
</feature>
<comment type="caution">
    <text evidence="2">The sequence shown here is derived from an EMBL/GenBank/DDBJ whole genome shotgun (WGS) entry which is preliminary data.</text>
</comment>
<dbReference type="AlphaFoldDB" id="A0A9P1D975"/>
<feature type="compositionally biased region" description="Low complexity" evidence="1">
    <location>
        <begin position="92"/>
        <end position="104"/>
    </location>
</feature>
<name>A0A9P1D975_9DINO</name>
<feature type="non-terminal residue" evidence="2">
    <location>
        <position position="104"/>
    </location>
</feature>
<reference evidence="2" key="1">
    <citation type="submission" date="2022-10" db="EMBL/GenBank/DDBJ databases">
        <authorList>
            <person name="Chen Y."/>
            <person name="Dougan E. K."/>
            <person name="Chan C."/>
            <person name="Rhodes N."/>
            <person name="Thang M."/>
        </authorList>
    </citation>
    <scope>NUCLEOTIDE SEQUENCE</scope>
</reference>
<feature type="region of interest" description="Disordered" evidence="1">
    <location>
        <begin position="1"/>
        <end position="104"/>
    </location>
</feature>
<protein>
    <submittedName>
        <fullName evidence="4">VPS37 C-terminal domain-containing protein</fullName>
    </submittedName>
</protein>